<dbReference type="PANTHER" id="PTHR11006:SF68">
    <property type="entry name" value="PROTEIN ARGININE N-METHYLTRANSFERASE PRMT10"/>
    <property type="match status" value="1"/>
</dbReference>
<reference evidence="7 8" key="1">
    <citation type="journal article" date="2010" name="Nature">
        <title>The Ectocarpus genome and the independent evolution of multicellularity in brown algae.</title>
        <authorList>
            <person name="Cock J.M."/>
            <person name="Sterck L."/>
            <person name="Rouze P."/>
            <person name="Scornet D."/>
            <person name="Allen A.E."/>
            <person name="Amoutzias G."/>
            <person name="Anthouard V."/>
            <person name="Artiguenave F."/>
            <person name="Aury J.M."/>
            <person name="Badger J.H."/>
            <person name="Beszteri B."/>
            <person name="Billiau K."/>
            <person name="Bonnet E."/>
            <person name="Bothwell J.H."/>
            <person name="Bowler C."/>
            <person name="Boyen C."/>
            <person name="Brownlee C."/>
            <person name="Carrano C.J."/>
            <person name="Charrier B."/>
            <person name="Cho G.Y."/>
            <person name="Coelho S.M."/>
            <person name="Collen J."/>
            <person name="Corre E."/>
            <person name="Da Silva C."/>
            <person name="Delage L."/>
            <person name="Delaroque N."/>
            <person name="Dittami S.M."/>
            <person name="Doulbeau S."/>
            <person name="Elias M."/>
            <person name="Farnham G."/>
            <person name="Gachon C.M."/>
            <person name="Gschloessl B."/>
            <person name="Heesch S."/>
            <person name="Jabbari K."/>
            <person name="Jubin C."/>
            <person name="Kawai H."/>
            <person name="Kimura K."/>
            <person name="Kloareg B."/>
            <person name="Kupper F.C."/>
            <person name="Lang D."/>
            <person name="Le Bail A."/>
            <person name="Leblanc C."/>
            <person name="Lerouge P."/>
            <person name="Lohr M."/>
            <person name="Lopez P.J."/>
            <person name="Martens C."/>
            <person name="Maumus F."/>
            <person name="Michel G."/>
            <person name="Miranda-Saavedra D."/>
            <person name="Morales J."/>
            <person name="Moreau H."/>
            <person name="Motomura T."/>
            <person name="Nagasato C."/>
            <person name="Napoli C.A."/>
            <person name="Nelson D.R."/>
            <person name="Nyvall-Collen P."/>
            <person name="Peters A.F."/>
            <person name="Pommier C."/>
            <person name="Potin P."/>
            <person name="Poulain J."/>
            <person name="Quesneville H."/>
            <person name="Read B."/>
            <person name="Rensing S.A."/>
            <person name="Ritter A."/>
            <person name="Rousvoal S."/>
            <person name="Samanta M."/>
            <person name="Samson G."/>
            <person name="Schroeder D.C."/>
            <person name="Segurens B."/>
            <person name="Strittmatter M."/>
            <person name="Tonon T."/>
            <person name="Tregear J.W."/>
            <person name="Valentin K."/>
            <person name="von Dassow P."/>
            <person name="Yamagishi T."/>
            <person name="Van de Peer Y."/>
            <person name="Wincker P."/>
        </authorList>
    </citation>
    <scope>NUCLEOTIDE SEQUENCE [LARGE SCALE GENOMIC DNA]</scope>
    <source>
        <strain evidence="8">Ec32 / CCAP1310/4</strain>
    </source>
</reference>
<evidence type="ECO:0000259" key="5">
    <source>
        <dbReference type="Pfam" id="PF13649"/>
    </source>
</evidence>
<name>D8LB79_ECTSI</name>
<dbReference type="InterPro" id="IPR055135">
    <property type="entry name" value="PRMT_dom"/>
</dbReference>
<dbReference type="EMBL" id="FN649726">
    <property type="protein sequence ID" value="CBN76588.1"/>
    <property type="molecule type" value="Genomic_DNA"/>
</dbReference>
<accession>D8LB79</accession>
<sequence>MDARPPTPPAEEMDSSIGVESVDPKLTVMGGGPKEQASDYANYFCSYASLYHQKQMLTDHRRMQAYYSAITDNAELFAGKRVLDVGTGSGILALWAAKAGASKVYAVEFTDMANHARRLVAKNGMEGVVEVIQCSVEDLKLDAKVDIIISEWMGYFLLRESMLDSLVRARDRWLVPGGLMFPSRCTMMWGLVNDEQDRLSKQQEYIRTMQDWYSFKGETKEFYGVDMTVLEAVYEEEQRGYYILSSFWAELDKGQVLGEPAVVQTFDMHTCTLEDVQGVDETNVSIPLEEDARVSGFAGWFTADFHGTEANPCPCPVTLSTGPENGYTHWGQQVFHLQVPHDVVGGGKVEGTIAVKRQKENVRLYDVHIKHKNVLPTGEDKSPLVSVKYAMP</sequence>
<dbReference type="CDD" id="cd02440">
    <property type="entry name" value="AdoMet_MTases"/>
    <property type="match status" value="1"/>
</dbReference>
<organism evidence="7 8">
    <name type="scientific">Ectocarpus siliculosus</name>
    <name type="common">Brown alga</name>
    <name type="synonym">Conferva siliculosa</name>
    <dbReference type="NCBI Taxonomy" id="2880"/>
    <lineage>
        <taxon>Eukaryota</taxon>
        <taxon>Sar</taxon>
        <taxon>Stramenopiles</taxon>
        <taxon>Ochrophyta</taxon>
        <taxon>PX clade</taxon>
        <taxon>Phaeophyceae</taxon>
        <taxon>Ectocarpales</taxon>
        <taxon>Ectocarpaceae</taxon>
        <taxon>Ectocarpus</taxon>
    </lineage>
</organism>
<dbReference type="Gene3D" id="3.40.50.150">
    <property type="entry name" value="Vaccinia Virus protein VP39"/>
    <property type="match status" value="1"/>
</dbReference>
<dbReference type="SUPFAM" id="SSF53335">
    <property type="entry name" value="S-adenosyl-L-methionine-dependent methyltransferases"/>
    <property type="match status" value="1"/>
</dbReference>
<feature type="domain" description="Methyltransferase" evidence="5">
    <location>
        <begin position="82"/>
        <end position="178"/>
    </location>
</feature>
<dbReference type="InParanoid" id="D8LB79"/>
<dbReference type="EMBL" id="FN647682">
    <property type="protein sequence ID" value="CBN76588.1"/>
    <property type="molecule type" value="Genomic_DNA"/>
</dbReference>
<dbReference type="InterPro" id="IPR025799">
    <property type="entry name" value="Arg_MeTrfase"/>
</dbReference>
<dbReference type="Pfam" id="PF22528">
    <property type="entry name" value="PRMT_C"/>
    <property type="match status" value="1"/>
</dbReference>
<dbReference type="AlphaFoldDB" id="D8LB79"/>
<dbReference type="GO" id="GO:0016274">
    <property type="term" value="F:protein-arginine N-methyltransferase activity"/>
    <property type="evidence" value="ECO:0007669"/>
    <property type="project" value="InterPro"/>
</dbReference>
<keyword evidence="3 4" id="KW-0949">S-adenosyl-L-methionine</keyword>
<dbReference type="GO" id="GO:0005634">
    <property type="term" value="C:nucleus"/>
    <property type="evidence" value="ECO:0007669"/>
    <property type="project" value="TreeGrafter"/>
</dbReference>
<keyword evidence="1 4" id="KW-0489">Methyltransferase</keyword>
<feature type="domain" description="Protein arginine N-methyltransferase" evidence="6">
    <location>
        <begin position="203"/>
        <end position="371"/>
    </location>
</feature>
<dbReference type="PROSITE" id="PS51678">
    <property type="entry name" value="SAM_MT_PRMT"/>
    <property type="match status" value="1"/>
</dbReference>
<dbReference type="PANTHER" id="PTHR11006">
    <property type="entry name" value="PROTEIN ARGININE N-METHYLTRANSFERASE"/>
    <property type="match status" value="1"/>
</dbReference>
<keyword evidence="8" id="KW-1185">Reference proteome</keyword>
<dbReference type="InterPro" id="IPR029063">
    <property type="entry name" value="SAM-dependent_MTases_sf"/>
</dbReference>
<dbReference type="Gene3D" id="2.70.160.11">
    <property type="entry name" value="Hnrnp arginine n-methyltransferase1"/>
    <property type="match status" value="1"/>
</dbReference>
<evidence type="ECO:0000256" key="1">
    <source>
        <dbReference type="ARBA" id="ARBA00022603"/>
    </source>
</evidence>
<dbReference type="FunFam" id="3.40.50.150:FF:000132">
    <property type="entry name" value="Protein arginine N-methyltransferase PRMT10"/>
    <property type="match status" value="1"/>
</dbReference>
<dbReference type="OrthoDB" id="7848332at2759"/>
<dbReference type="OMA" id="NSEPTHW"/>
<dbReference type="InterPro" id="IPR041698">
    <property type="entry name" value="Methyltransf_25"/>
</dbReference>
<dbReference type="GO" id="GO:0042054">
    <property type="term" value="F:histone methyltransferase activity"/>
    <property type="evidence" value="ECO:0007669"/>
    <property type="project" value="TreeGrafter"/>
</dbReference>
<evidence type="ECO:0000256" key="3">
    <source>
        <dbReference type="ARBA" id="ARBA00022691"/>
    </source>
</evidence>
<proteinExistence type="predicted"/>
<evidence type="ECO:0000313" key="8">
    <source>
        <dbReference type="Proteomes" id="UP000002630"/>
    </source>
</evidence>
<gene>
    <name evidence="7" type="ORF">Esi_0000_0300</name>
</gene>
<evidence type="ECO:0000256" key="4">
    <source>
        <dbReference type="PROSITE-ProRule" id="PRU01015"/>
    </source>
</evidence>
<dbReference type="eggNOG" id="KOG1499">
    <property type="taxonomic scope" value="Eukaryota"/>
</dbReference>
<dbReference type="Proteomes" id="UP000002630">
    <property type="component" value="Linkage Group LG01"/>
</dbReference>
<keyword evidence="2 4" id="KW-0808">Transferase</keyword>
<evidence type="ECO:0000259" key="6">
    <source>
        <dbReference type="Pfam" id="PF22528"/>
    </source>
</evidence>
<evidence type="ECO:0000256" key="2">
    <source>
        <dbReference type="ARBA" id="ARBA00022679"/>
    </source>
</evidence>
<dbReference type="Pfam" id="PF13649">
    <property type="entry name" value="Methyltransf_25"/>
    <property type="match status" value="1"/>
</dbReference>
<dbReference type="GO" id="GO:0032259">
    <property type="term" value="P:methylation"/>
    <property type="evidence" value="ECO:0007669"/>
    <property type="project" value="UniProtKB-KW"/>
</dbReference>
<dbReference type="STRING" id="2880.D8LB79"/>
<evidence type="ECO:0000313" key="7">
    <source>
        <dbReference type="EMBL" id="CBN76588.1"/>
    </source>
</evidence>
<protein>
    <submittedName>
        <fullName evidence="7">Uncharacterized protein</fullName>
    </submittedName>
</protein>